<dbReference type="AlphaFoldDB" id="A0AAN9TWB2"/>
<feature type="compositionally biased region" description="Basic and acidic residues" evidence="1">
    <location>
        <begin position="193"/>
        <end position="208"/>
    </location>
</feature>
<dbReference type="EMBL" id="JBBCAQ010000003">
    <property type="protein sequence ID" value="KAK7604992.1"/>
    <property type="molecule type" value="Genomic_DNA"/>
</dbReference>
<evidence type="ECO:0000313" key="2">
    <source>
        <dbReference type="EMBL" id="KAK7604992.1"/>
    </source>
</evidence>
<name>A0AAN9TWB2_9HEMI</name>
<feature type="region of interest" description="Disordered" evidence="1">
    <location>
        <begin position="1"/>
        <end position="25"/>
    </location>
</feature>
<dbReference type="Proteomes" id="UP001367676">
    <property type="component" value="Unassembled WGS sequence"/>
</dbReference>
<evidence type="ECO:0000313" key="3">
    <source>
        <dbReference type="Proteomes" id="UP001367676"/>
    </source>
</evidence>
<gene>
    <name evidence="2" type="ORF">V9T40_006178</name>
</gene>
<protein>
    <submittedName>
        <fullName evidence="2">Uncharacterized protein</fullName>
    </submittedName>
</protein>
<organism evidence="2 3">
    <name type="scientific">Parthenolecanium corni</name>
    <dbReference type="NCBI Taxonomy" id="536013"/>
    <lineage>
        <taxon>Eukaryota</taxon>
        <taxon>Metazoa</taxon>
        <taxon>Ecdysozoa</taxon>
        <taxon>Arthropoda</taxon>
        <taxon>Hexapoda</taxon>
        <taxon>Insecta</taxon>
        <taxon>Pterygota</taxon>
        <taxon>Neoptera</taxon>
        <taxon>Paraneoptera</taxon>
        <taxon>Hemiptera</taxon>
        <taxon>Sternorrhyncha</taxon>
        <taxon>Coccoidea</taxon>
        <taxon>Coccidae</taxon>
        <taxon>Parthenolecanium</taxon>
    </lineage>
</organism>
<proteinExistence type="predicted"/>
<comment type="caution">
    <text evidence="2">The sequence shown here is derived from an EMBL/GenBank/DDBJ whole genome shotgun (WGS) entry which is preliminary data.</text>
</comment>
<accession>A0AAN9TWB2</accession>
<keyword evidence="3" id="KW-1185">Reference proteome</keyword>
<sequence>MYDTSQKTNILRTPDLCRKTPPGPLRKTVRTTKTIANILKSKAAAKAKKIKRNDSDRSPKRNIFEDVAVANTSAKRVSPKASKPFSNHSSPATTAVFQVPENKKLTPTRVPKETIDSETDFWNLRDHPSWNILFSLVKSDEYSPAYSDSSSSGMSADEQQKIFKKYKKYKKRKRHYQHLLLGKPSKKSKHSRSSSERHADSPDSKEPT</sequence>
<reference evidence="2 3" key="1">
    <citation type="submission" date="2024-03" db="EMBL/GenBank/DDBJ databases">
        <title>Adaptation during the transition from Ophiocordyceps entomopathogen to insect associate is accompanied by gene loss and intensified selection.</title>
        <authorList>
            <person name="Ward C.M."/>
            <person name="Onetto C.A."/>
            <person name="Borneman A.R."/>
        </authorList>
    </citation>
    <scope>NUCLEOTIDE SEQUENCE [LARGE SCALE GENOMIC DNA]</scope>
    <source>
        <strain evidence="2">AWRI1</strain>
        <tissue evidence="2">Single Adult Female</tissue>
    </source>
</reference>
<evidence type="ECO:0000256" key="1">
    <source>
        <dbReference type="SAM" id="MobiDB-lite"/>
    </source>
</evidence>
<feature type="compositionally biased region" description="Polar residues" evidence="1">
    <location>
        <begin position="1"/>
        <end position="11"/>
    </location>
</feature>
<feature type="region of interest" description="Disordered" evidence="1">
    <location>
        <begin position="169"/>
        <end position="208"/>
    </location>
</feature>